<keyword evidence="5" id="KW-1185">Reference proteome</keyword>
<dbReference type="PANTHER" id="PTHR36361">
    <property type="entry name" value="PROTEIN APEM9"/>
    <property type="match status" value="1"/>
</dbReference>
<organism evidence="4 5">
    <name type="scientific">Spirodela intermedia</name>
    <name type="common">Intermediate duckweed</name>
    <dbReference type="NCBI Taxonomy" id="51605"/>
    <lineage>
        <taxon>Eukaryota</taxon>
        <taxon>Viridiplantae</taxon>
        <taxon>Streptophyta</taxon>
        <taxon>Embryophyta</taxon>
        <taxon>Tracheophyta</taxon>
        <taxon>Spermatophyta</taxon>
        <taxon>Magnoliopsida</taxon>
        <taxon>Liliopsida</taxon>
        <taxon>Araceae</taxon>
        <taxon>Lemnoideae</taxon>
        <taxon>Spirodela</taxon>
    </lineage>
</organism>
<dbReference type="InterPro" id="IPR034571">
    <property type="entry name" value="APEM9"/>
</dbReference>
<dbReference type="GO" id="GO:0015919">
    <property type="term" value="P:peroxisomal membrane transport"/>
    <property type="evidence" value="ECO:0007669"/>
    <property type="project" value="InterPro"/>
</dbReference>
<evidence type="ECO:0000256" key="2">
    <source>
        <dbReference type="SAM" id="Phobius"/>
    </source>
</evidence>
<dbReference type="EMBL" id="LR743594">
    <property type="protein sequence ID" value="CAA2624123.1"/>
    <property type="molecule type" value="Genomic_DNA"/>
</dbReference>
<sequence>MDGGVPCSSAAIWEEIDLAERYLVCCMFEAASSLSRSIIQGICNSDSTALIEDAELVDIMESAGMVFVQSLKELGRTSELIPELKFLFGTVAAVPGQVFLTGACMQIAEGFSSKLKATFEEFIGKWKYVEGHAFVCLNGVKNPTSMRWPILSTEKYLDIVGVYAISLLGMSLNDIDLAISWTEKAELPEERRQEILRKLQSLSSSKRSSSPGATEMHRLTDKTSTLSATTTKALRGAESFSTNINTLKNPNRDASSAVPLGSSLSSLFNRIAGSLWWFRTIRVKCGNTTLIIPQGKVLLWSSLVLVILHIFRRKQAILRRFAGSKVVAIKRALADAWQLAFSVQVNPLAAIQPIPSTAPGVR</sequence>
<keyword evidence="2" id="KW-1133">Transmembrane helix</keyword>
<keyword evidence="2" id="KW-0472">Membrane</keyword>
<feature type="region of interest" description="Disordered" evidence="1">
    <location>
        <begin position="202"/>
        <end position="225"/>
    </location>
</feature>
<protein>
    <submittedName>
        <fullName evidence="4">Uncharacterized protein</fullName>
    </submittedName>
</protein>
<dbReference type="OrthoDB" id="1919407at2759"/>
<proteinExistence type="predicted"/>
<evidence type="ECO:0000313" key="5">
    <source>
        <dbReference type="Proteomes" id="UP000663760"/>
    </source>
</evidence>
<evidence type="ECO:0000313" key="3">
    <source>
        <dbReference type="EMBL" id="CAA2624123.1"/>
    </source>
</evidence>
<keyword evidence="2" id="KW-0812">Transmembrane</keyword>
<gene>
    <name evidence="3" type="ORF">SI7747_07010006</name>
    <name evidence="4" type="ORF">SI8410_07010778</name>
</gene>
<accession>A0A7I8KSN4</accession>
<evidence type="ECO:0000313" key="4">
    <source>
        <dbReference type="EMBL" id="CAA7400108.1"/>
    </source>
</evidence>
<dbReference type="Proteomes" id="UP000663760">
    <property type="component" value="Chromosome 7"/>
</dbReference>
<reference evidence="4" key="1">
    <citation type="submission" date="2020-02" db="EMBL/GenBank/DDBJ databases">
        <authorList>
            <person name="Scholz U."/>
            <person name="Mascher M."/>
            <person name="Fiebig A."/>
        </authorList>
    </citation>
    <scope>NUCLEOTIDE SEQUENCE</scope>
</reference>
<dbReference type="PANTHER" id="PTHR36361:SF1">
    <property type="entry name" value="PROTEIN APEM9"/>
    <property type="match status" value="1"/>
</dbReference>
<evidence type="ECO:0000256" key="1">
    <source>
        <dbReference type="SAM" id="MobiDB-lite"/>
    </source>
</evidence>
<dbReference type="EMBL" id="LR746270">
    <property type="protein sequence ID" value="CAA7400108.1"/>
    <property type="molecule type" value="Genomic_DNA"/>
</dbReference>
<name>A0A7I8KSN4_SPIIN</name>
<feature type="transmembrane region" description="Helical" evidence="2">
    <location>
        <begin position="290"/>
        <end position="311"/>
    </location>
</feature>
<dbReference type="AlphaFoldDB" id="A0A7I8KSN4"/>